<dbReference type="AlphaFoldDB" id="A0A0A9GR32"/>
<dbReference type="EMBL" id="GBRH01170969">
    <property type="protein sequence ID" value="JAE26927.1"/>
    <property type="molecule type" value="Transcribed_RNA"/>
</dbReference>
<sequence>MHKLGSPFLNIAEQWQTELCAGDISKWPLKLDHPIGGPCLDHHVAKTRCRDIENHSGHIWHNSQFQFHKRRAAGN</sequence>
<proteinExistence type="predicted"/>
<reference evidence="1" key="1">
    <citation type="submission" date="2014-09" db="EMBL/GenBank/DDBJ databases">
        <authorList>
            <person name="Magalhaes I.L.F."/>
            <person name="Oliveira U."/>
            <person name="Santos F.R."/>
            <person name="Vidigal T.H.D.A."/>
            <person name="Brescovit A.D."/>
            <person name="Santos A.J."/>
        </authorList>
    </citation>
    <scope>NUCLEOTIDE SEQUENCE</scope>
    <source>
        <tissue evidence="1">Shoot tissue taken approximately 20 cm above the soil surface</tissue>
    </source>
</reference>
<organism evidence="1">
    <name type="scientific">Arundo donax</name>
    <name type="common">Giant reed</name>
    <name type="synonym">Donax arundinaceus</name>
    <dbReference type="NCBI Taxonomy" id="35708"/>
    <lineage>
        <taxon>Eukaryota</taxon>
        <taxon>Viridiplantae</taxon>
        <taxon>Streptophyta</taxon>
        <taxon>Embryophyta</taxon>
        <taxon>Tracheophyta</taxon>
        <taxon>Spermatophyta</taxon>
        <taxon>Magnoliopsida</taxon>
        <taxon>Liliopsida</taxon>
        <taxon>Poales</taxon>
        <taxon>Poaceae</taxon>
        <taxon>PACMAD clade</taxon>
        <taxon>Arundinoideae</taxon>
        <taxon>Arundineae</taxon>
        <taxon>Arundo</taxon>
    </lineage>
</organism>
<accession>A0A0A9GR32</accession>
<evidence type="ECO:0000313" key="1">
    <source>
        <dbReference type="EMBL" id="JAE26927.1"/>
    </source>
</evidence>
<name>A0A0A9GR32_ARUDO</name>
<protein>
    <submittedName>
        <fullName evidence="1">Uncharacterized protein</fullName>
    </submittedName>
</protein>
<reference evidence="1" key="2">
    <citation type="journal article" date="2015" name="Data Brief">
        <title>Shoot transcriptome of the giant reed, Arundo donax.</title>
        <authorList>
            <person name="Barrero R.A."/>
            <person name="Guerrero F.D."/>
            <person name="Moolhuijzen P."/>
            <person name="Goolsby J.A."/>
            <person name="Tidwell J."/>
            <person name="Bellgard S.E."/>
            <person name="Bellgard M.I."/>
        </authorList>
    </citation>
    <scope>NUCLEOTIDE SEQUENCE</scope>
    <source>
        <tissue evidence="1">Shoot tissue taken approximately 20 cm above the soil surface</tissue>
    </source>
</reference>